<keyword evidence="3" id="KW-1185">Reference proteome</keyword>
<dbReference type="EMBL" id="CATOUU010000166">
    <property type="protein sequence ID" value="CAI9918686.1"/>
    <property type="molecule type" value="Genomic_DNA"/>
</dbReference>
<gene>
    <name evidence="2" type="ORF">HINF_LOCUS50763</name>
    <name evidence="1" type="ORF">HINF_LOCUS6331</name>
</gene>
<dbReference type="AlphaFoldDB" id="A0AA86TIZ4"/>
<accession>A0AA86TIZ4</accession>
<evidence type="ECO:0000313" key="2">
    <source>
        <dbReference type="EMBL" id="CAL6063212.1"/>
    </source>
</evidence>
<sequence length="112" mass="12168">MITINQVFQLEIHNGCICENHPHGRPPWTTAPASLAYCRGLKLMAGKPCFLFGAYGWAGTQSANDVSEAVTRGGAQVEGAVFQWKLQVNEVFLGKLYEQGTKLGQKALDTGK</sequence>
<dbReference type="InterPro" id="IPR029039">
    <property type="entry name" value="Flavoprotein-like_sf"/>
</dbReference>
<protein>
    <submittedName>
        <fullName evidence="1">A-type flavoprotein 2</fullName>
    </submittedName>
    <submittedName>
        <fullName evidence="2">A-type_flavoprotein 2</fullName>
    </submittedName>
</protein>
<evidence type="ECO:0000313" key="3">
    <source>
        <dbReference type="Proteomes" id="UP001642409"/>
    </source>
</evidence>
<proteinExistence type="predicted"/>
<dbReference type="Proteomes" id="UP001642409">
    <property type="component" value="Unassembled WGS sequence"/>
</dbReference>
<evidence type="ECO:0000313" key="1">
    <source>
        <dbReference type="EMBL" id="CAI9918686.1"/>
    </source>
</evidence>
<comment type="caution">
    <text evidence="1">The sequence shown here is derived from an EMBL/GenBank/DDBJ whole genome shotgun (WGS) entry which is preliminary data.</text>
</comment>
<name>A0AA86TIZ4_9EUKA</name>
<reference evidence="2 3" key="2">
    <citation type="submission" date="2024-07" db="EMBL/GenBank/DDBJ databases">
        <authorList>
            <person name="Akdeniz Z."/>
        </authorList>
    </citation>
    <scope>NUCLEOTIDE SEQUENCE [LARGE SCALE GENOMIC DNA]</scope>
</reference>
<dbReference type="SUPFAM" id="SSF52218">
    <property type="entry name" value="Flavoproteins"/>
    <property type="match status" value="1"/>
</dbReference>
<dbReference type="EMBL" id="CAXDID020000245">
    <property type="protein sequence ID" value="CAL6063212.1"/>
    <property type="molecule type" value="Genomic_DNA"/>
</dbReference>
<organism evidence="1">
    <name type="scientific">Hexamita inflata</name>
    <dbReference type="NCBI Taxonomy" id="28002"/>
    <lineage>
        <taxon>Eukaryota</taxon>
        <taxon>Metamonada</taxon>
        <taxon>Diplomonadida</taxon>
        <taxon>Hexamitidae</taxon>
        <taxon>Hexamitinae</taxon>
        <taxon>Hexamita</taxon>
    </lineage>
</organism>
<reference evidence="1" key="1">
    <citation type="submission" date="2023-06" db="EMBL/GenBank/DDBJ databases">
        <authorList>
            <person name="Kurt Z."/>
        </authorList>
    </citation>
    <scope>NUCLEOTIDE SEQUENCE</scope>
</reference>
<dbReference type="Gene3D" id="3.40.50.360">
    <property type="match status" value="1"/>
</dbReference>